<dbReference type="EMBL" id="MPUH01000722">
    <property type="protein sequence ID" value="OMJ74905.1"/>
    <property type="molecule type" value="Genomic_DNA"/>
</dbReference>
<dbReference type="GO" id="GO:0005886">
    <property type="term" value="C:plasma membrane"/>
    <property type="evidence" value="ECO:0007669"/>
    <property type="project" value="TreeGrafter"/>
</dbReference>
<evidence type="ECO:0000256" key="2">
    <source>
        <dbReference type="SAM" id="Phobius"/>
    </source>
</evidence>
<dbReference type="OrthoDB" id="332945at2759"/>
<dbReference type="InterPro" id="IPR027815">
    <property type="entry name" value="CSC1/OSCA1-like_cyt"/>
</dbReference>
<feature type="domain" description="CSC1/OSCA1-like cytosolic" evidence="3">
    <location>
        <begin position="201"/>
        <end position="387"/>
    </location>
</feature>
<keyword evidence="5" id="KW-1185">Reference proteome</keyword>
<evidence type="ECO:0000313" key="5">
    <source>
        <dbReference type="Proteomes" id="UP000187209"/>
    </source>
</evidence>
<feature type="transmembrane region" description="Helical" evidence="2">
    <location>
        <begin position="480"/>
        <end position="501"/>
    </location>
</feature>
<dbReference type="SUPFAM" id="SSF54928">
    <property type="entry name" value="RNA-binding domain, RBD"/>
    <property type="match status" value="1"/>
</dbReference>
<name>A0A1R2BE55_9CILI</name>
<evidence type="ECO:0000313" key="4">
    <source>
        <dbReference type="EMBL" id="OMJ74905.1"/>
    </source>
</evidence>
<protein>
    <recommendedName>
        <fullName evidence="3">CSC1/OSCA1-like cytosolic domain-containing protein</fullName>
    </recommendedName>
</protein>
<feature type="transmembrane region" description="Helical" evidence="2">
    <location>
        <begin position="521"/>
        <end position="542"/>
    </location>
</feature>
<dbReference type="AlphaFoldDB" id="A0A1R2BE55"/>
<feature type="transmembrane region" description="Helical" evidence="2">
    <location>
        <begin position="158"/>
        <end position="179"/>
    </location>
</feature>
<evidence type="ECO:0000256" key="1">
    <source>
        <dbReference type="SAM" id="Coils"/>
    </source>
</evidence>
<dbReference type="Proteomes" id="UP000187209">
    <property type="component" value="Unassembled WGS sequence"/>
</dbReference>
<keyword evidence="1" id="KW-0175">Coiled coil</keyword>
<dbReference type="InterPro" id="IPR035979">
    <property type="entry name" value="RBD_domain_sf"/>
</dbReference>
<dbReference type="InterPro" id="IPR045122">
    <property type="entry name" value="Csc1-like"/>
</dbReference>
<proteinExistence type="predicted"/>
<feature type="transmembrane region" description="Helical" evidence="2">
    <location>
        <begin position="439"/>
        <end position="459"/>
    </location>
</feature>
<feature type="transmembrane region" description="Helical" evidence="2">
    <location>
        <begin position="629"/>
        <end position="651"/>
    </location>
</feature>
<comment type="caution">
    <text evidence="4">The sequence shown here is derived from an EMBL/GenBank/DDBJ whole genome shotgun (WGS) entry which is preliminary data.</text>
</comment>
<keyword evidence="2" id="KW-0812">Transmembrane</keyword>
<feature type="transmembrane region" description="Helical" evidence="2">
    <location>
        <begin position="97"/>
        <end position="120"/>
    </location>
</feature>
<gene>
    <name evidence="4" type="ORF">SteCoe_26076</name>
</gene>
<organism evidence="4 5">
    <name type="scientific">Stentor coeruleus</name>
    <dbReference type="NCBI Taxonomy" id="5963"/>
    <lineage>
        <taxon>Eukaryota</taxon>
        <taxon>Sar</taxon>
        <taxon>Alveolata</taxon>
        <taxon>Ciliophora</taxon>
        <taxon>Postciliodesmatophora</taxon>
        <taxon>Heterotrichea</taxon>
        <taxon>Heterotrichida</taxon>
        <taxon>Stentoridae</taxon>
        <taxon>Stentor</taxon>
    </lineage>
</organism>
<feature type="transmembrane region" description="Helical" evidence="2">
    <location>
        <begin position="663"/>
        <end position="682"/>
    </location>
</feature>
<evidence type="ECO:0000259" key="3">
    <source>
        <dbReference type="Pfam" id="PF14703"/>
    </source>
</evidence>
<dbReference type="GO" id="GO:0003676">
    <property type="term" value="F:nucleic acid binding"/>
    <property type="evidence" value="ECO:0007669"/>
    <property type="project" value="InterPro"/>
</dbReference>
<keyword evidence="2" id="KW-0472">Membrane</keyword>
<accession>A0A1R2BE55</accession>
<feature type="transmembrane region" description="Helical" evidence="2">
    <location>
        <begin position="583"/>
        <end position="609"/>
    </location>
</feature>
<reference evidence="4 5" key="1">
    <citation type="submission" date="2016-11" db="EMBL/GenBank/DDBJ databases">
        <title>The macronuclear genome of Stentor coeruleus: a giant cell with tiny introns.</title>
        <authorList>
            <person name="Slabodnick M."/>
            <person name="Ruby J.G."/>
            <person name="Reiff S.B."/>
            <person name="Swart E.C."/>
            <person name="Gosai S."/>
            <person name="Prabakaran S."/>
            <person name="Witkowska E."/>
            <person name="Larue G.E."/>
            <person name="Fisher S."/>
            <person name="Freeman R.M."/>
            <person name="Gunawardena J."/>
            <person name="Chu W."/>
            <person name="Stover N.A."/>
            <person name="Gregory B.D."/>
            <person name="Nowacki M."/>
            <person name="Derisi J."/>
            <person name="Roy S.W."/>
            <person name="Marshall W.F."/>
            <person name="Sood P."/>
        </authorList>
    </citation>
    <scope>NUCLEOTIDE SEQUENCE [LARGE SCALE GENOMIC DNA]</scope>
    <source>
        <strain evidence="4">WM001</strain>
    </source>
</reference>
<sequence>MTSLKSKSKIHDTTDIDINPKDINDSFEHNDIPLEHSEKADLIKAEKHRQARLVRQVNQAMKDPKIEKCECCGFPLDAKPFSLLCSLMELSELGSGFPLFFLFIKIICLIMIVGIIIISIPCIIDNSIAEKGDDWQSNKESWIIKSSLGNQGDVDNIYPFWQCILNIIFMGLIIVFYHISKWYLSRRDYEMDIYNITSRDFTVHAYGLGEDTTAEEVKEFFEKFGRFDNIPAKVVKVNMAYKIKEYIDITRKYEETSNILNLYEHCKTEGLPMPKASGCCSSNEIDAKKLTEELEDLKAKREKFEKDMPIGVGRDLLIGQAFITFETQSDARAVEMRYGKELSYRIWDTIIKWFTCNKDTRNLVYRLKNRRIFARISNEASDIFWENLEVSTKDRFKNIIKTSFFTVFAVSVSFGMVFSMKYIGQVEKDAIANNDNDGWGLRLISIWPSIVIIIINFVLGRSTRYFSSFERPHTVTSYNASVAIKLTIAMFVNTALIPLIVNVNWKNNWFEPGGLVTEATYLLISNAFISPMIYLFSPTICLHKLRMKKVEKAVFISQNEANKMFENPPVDIAQRYANVGKTILLTFCYGPLVPSGFILSFIGLILEYWVSKYVLLRRHSWPQRLSGDLSALMIQILPWGVLLYAIMNYVYMVKLSFEYSELAFFWMIAVMAYVAFPFESLFCCCKKNDVSVWEREHFKEKYEDIAETFIDDFDRANPVTVAQGWNWITDLLIRKKIVDSDQGAKMKSEIEKKSKHVFESIQQYAVNRENVDQLEARKFGLNLLTIGLNSYIKFPKAPVGTKKNLANALFPNKQKDKTNVLFTNKDPKVSDINTASYPNTQKPSLVVPYEEAIARPKVDPVYPSYPAPNYY</sequence>
<dbReference type="GO" id="GO:0005227">
    <property type="term" value="F:calcium-activated cation channel activity"/>
    <property type="evidence" value="ECO:0007669"/>
    <property type="project" value="InterPro"/>
</dbReference>
<feature type="transmembrane region" description="Helical" evidence="2">
    <location>
        <begin position="399"/>
        <end position="419"/>
    </location>
</feature>
<feature type="coiled-coil region" evidence="1">
    <location>
        <begin position="280"/>
        <end position="307"/>
    </location>
</feature>
<dbReference type="Pfam" id="PF14703">
    <property type="entry name" value="PHM7_cyt"/>
    <property type="match status" value="1"/>
</dbReference>
<dbReference type="PANTHER" id="PTHR13018">
    <property type="entry name" value="PROBABLE MEMBRANE PROTEIN DUF221-RELATED"/>
    <property type="match status" value="1"/>
</dbReference>
<keyword evidence="2" id="KW-1133">Transmembrane helix</keyword>
<dbReference type="PANTHER" id="PTHR13018:SF83">
    <property type="entry name" value="RRM DOMAIN-CONTAINING PROTEIN"/>
    <property type="match status" value="1"/>
</dbReference>